<protein>
    <recommendedName>
        <fullName evidence="1">SnoaL-like domain-containing protein</fullName>
    </recommendedName>
</protein>
<dbReference type="EMBL" id="JAAARO010000003">
    <property type="protein sequence ID" value="KAF5750887.1"/>
    <property type="molecule type" value="Genomic_DNA"/>
</dbReference>
<dbReference type="PANTHER" id="PTHR34957">
    <property type="entry name" value="NUCLEAR TRANSPORT FACTOR 2 (NTF2) FAMILY PROTEIN"/>
    <property type="match status" value="1"/>
</dbReference>
<name>A0A7J7DX41_TRIWF</name>
<evidence type="ECO:0000313" key="3">
    <source>
        <dbReference type="Proteomes" id="UP000593562"/>
    </source>
</evidence>
<dbReference type="PANTHER" id="PTHR34957:SF1">
    <property type="entry name" value="NUCLEAR TRANSPORT FACTOR 2 (NTF2) FAMILY PROTEIN"/>
    <property type="match status" value="1"/>
</dbReference>
<sequence length="107" mass="11308">MVFSSTKAVAGSVFCSNEDSRAAVLAANARFYNSFREGDLAVIQTISPKGDNCCCVHPGASGVIGYDNVMESWTKGSSGGAQFVTNVFEKINGQLFICVHHASPVDL</sequence>
<feature type="domain" description="SnoaL-like" evidence="1">
    <location>
        <begin position="24"/>
        <end position="76"/>
    </location>
</feature>
<proteinExistence type="predicted"/>
<keyword evidence="3" id="KW-1185">Reference proteome</keyword>
<organism evidence="2 3">
    <name type="scientific">Tripterygium wilfordii</name>
    <name type="common">Thunder God vine</name>
    <dbReference type="NCBI Taxonomy" id="458696"/>
    <lineage>
        <taxon>Eukaryota</taxon>
        <taxon>Viridiplantae</taxon>
        <taxon>Streptophyta</taxon>
        <taxon>Embryophyta</taxon>
        <taxon>Tracheophyta</taxon>
        <taxon>Spermatophyta</taxon>
        <taxon>Magnoliopsida</taxon>
        <taxon>eudicotyledons</taxon>
        <taxon>Gunneridae</taxon>
        <taxon>Pentapetalae</taxon>
        <taxon>rosids</taxon>
        <taxon>fabids</taxon>
        <taxon>Celastrales</taxon>
        <taxon>Celastraceae</taxon>
        <taxon>Tripterygium</taxon>
    </lineage>
</organism>
<dbReference type="Gene3D" id="3.10.450.50">
    <property type="match status" value="1"/>
</dbReference>
<evidence type="ECO:0000313" key="2">
    <source>
        <dbReference type="EMBL" id="KAF5750887.1"/>
    </source>
</evidence>
<dbReference type="InParanoid" id="A0A7J7DX41"/>
<reference evidence="2 3" key="1">
    <citation type="journal article" date="2020" name="Nat. Commun.">
        <title>Genome of Tripterygium wilfordii and identification of cytochrome P450 involved in triptolide biosynthesis.</title>
        <authorList>
            <person name="Tu L."/>
            <person name="Su P."/>
            <person name="Zhang Z."/>
            <person name="Gao L."/>
            <person name="Wang J."/>
            <person name="Hu T."/>
            <person name="Zhou J."/>
            <person name="Zhang Y."/>
            <person name="Zhao Y."/>
            <person name="Liu Y."/>
            <person name="Song Y."/>
            <person name="Tong Y."/>
            <person name="Lu Y."/>
            <person name="Yang J."/>
            <person name="Xu C."/>
            <person name="Jia M."/>
            <person name="Peters R.J."/>
            <person name="Huang L."/>
            <person name="Gao W."/>
        </authorList>
    </citation>
    <scope>NUCLEOTIDE SEQUENCE [LARGE SCALE GENOMIC DNA]</scope>
    <source>
        <strain evidence="3">cv. XIE 37</strain>
        <tissue evidence="2">Leaf</tissue>
    </source>
</reference>
<dbReference type="AlphaFoldDB" id="A0A7J7DX41"/>
<evidence type="ECO:0000259" key="1">
    <source>
        <dbReference type="Pfam" id="PF13474"/>
    </source>
</evidence>
<gene>
    <name evidence="2" type="ORF">HS088_TW03G01227</name>
</gene>
<dbReference type="Proteomes" id="UP000593562">
    <property type="component" value="Unassembled WGS sequence"/>
</dbReference>
<dbReference type="Pfam" id="PF13474">
    <property type="entry name" value="SnoaL_3"/>
    <property type="match status" value="1"/>
</dbReference>
<dbReference type="InterPro" id="IPR032710">
    <property type="entry name" value="NTF2-like_dom_sf"/>
</dbReference>
<comment type="caution">
    <text evidence="2">The sequence shown here is derived from an EMBL/GenBank/DDBJ whole genome shotgun (WGS) entry which is preliminary data.</text>
</comment>
<dbReference type="SUPFAM" id="SSF54427">
    <property type="entry name" value="NTF2-like"/>
    <property type="match status" value="1"/>
</dbReference>
<accession>A0A7J7DX41</accession>
<dbReference type="InterPro" id="IPR037401">
    <property type="entry name" value="SnoaL-like"/>
</dbReference>